<feature type="transmembrane region" description="Helical" evidence="6">
    <location>
        <begin position="16"/>
        <end position="38"/>
    </location>
</feature>
<comment type="caution">
    <text evidence="7">The sequence shown here is derived from an EMBL/GenBank/DDBJ whole genome shotgun (WGS) entry which is preliminary data.</text>
</comment>
<keyword evidence="5 6" id="KW-0472">Membrane</keyword>
<feature type="transmembrane region" description="Helical" evidence="6">
    <location>
        <begin position="362"/>
        <end position="382"/>
    </location>
</feature>
<sequence>MALAGQLKRLGKHSAIYGLGGLVSRILAVLLLPLYTHYLSKSDYGQIETLVALTTALAIVLRFGISSAFFRFYFDADEPARRRLVLRTSFWFTMTTATAGLVAGVLLAAPVSHALFGTGSATGIVRASFVGLWAQMNYEQLTALFRVEERSAAFVLASLVNIFVTVGATVLLVVVLDKGALGVVVGNFVGTLAVYLALLGYRREQLGLQMSRSLLRDMNRFGMPLVPSALLLWVTNFSDRIFLVKLAGPDEVGLYSVGVRIASAMVLLLTAFRTAWPAFAYSIRGDDEAKLTYRWVLTYLVVLTTWVATALALLSPWLVGWLAAPKFAESSRVVGPLAFAAVAFAGYIVLSIGIGRARRTQFNWVITGAAAAVNVGLNLALIPPYGMMGAAVATVAAYAVMFAGMAWWAQRVYPVPYQWRRVLTAALAGVALAAAGKIGGGGLPVALALALAYPLVLVPLGFYVPAERRAIGAGLRRLAR</sequence>
<feature type="transmembrane region" description="Helical" evidence="6">
    <location>
        <begin position="257"/>
        <end position="276"/>
    </location>
</feature>
<evidence type="ECO:0000256" key="6">
    <source>
        <dbReference type="SAM" id="Phobius"/>
    </source>
</evidence>
<keyword evidence="2" id="KW-1003">Cell membrane</keyword>
<evidence type="ECO:0000256" key="4">
    <source>
        <dbReference type="ARBA" id="ARBA00022989"/>
    </source>
</evidence>
<evidence type="ECO:0000256" key="5">
    <source>
        <dbReference type="ARBA" id="ARBA00023136"/>
    </source>
</evidence>
<feature type="transmembrane region" description="Helical" evidence="6">
    <location>
        <begin position="421"/>
        <end position="439"/>
    </location>
</feature>
<dbReference type="Pfam" id="PF01943">
    <property type="entry name" value="Polysacc_synt"/>
    <property type="match status" value="1"/>
</dbReference>
<keyword evidence="8" id="KW-1185">Reference proteome</keyword>
<feature type="transmembrane region" description="Helical" evidence="6">
    <location>
        <begin position="50"/>
        <end position="72"/>
    </location>
</feature>
<dbReference type="AlphaFoldDB" id="A0A7M2YXN6"/>
<dbReference type="GO" id="GO:0005886">
    <property type="term" value="C:plasma membrane"/>
    <property type="evidence" value="ECO:0007669"/>
    <property type="project" value="UniProtKB-SubCell"/>
</dbReference>
<feature type="transmembrane region" description="Helical" evidence="6">
    <location>
        <begin position="388"/>
        <end position="409"/>
    </location>
</feature>
<evidence type="ECO:0000313" key="7">
    <source>
        <dbReference type="EMBL" id="RDI74237.1"/>
    </source>
</evidence>
<feature type="transmembrane region" description="Helical" evidence="6">
    <location>
        <begin position="331"/>
        <end position="350"/>
    </location>
</feature>
<feature type="transmembrane region" description="Helical" evidence="6">
    <location>
        <begin position="180"/>
        <end position="201"/>
    </location>
</feature>
<dbReference type="PANTHER" id="PTHR30250:SF11">
    <property type="entry name" value="O-ANTIGEN TRANSPORTER-RELATED"/>
    <property type="match status" value="1"/>
</dbReference>
<feature type="transmembrane region" description="Helical" evidence="6">
    <location>
        <begin position="154"/>
        <end position="174"/>
    </location>
</feature>
<feature type="transmembrane region" description="Helical" evidence="6">
    <location>
        <begin position="84"/>
        <end position="108"/>
    </location>
</feature>
<proteinExistence type="predicted"/>
<dbReference type="OrthoDB" id="3249502at2"/>
<dbReference type="PANTHER" id="PTHR30250">
    <property type="entry name" value="PST FAMILY PREDICTED COLANIC ACID TRANSPORTER"/>
    <property type="match status" value="1"/>
</dbReference>
<feature type="transmembrane region" description="Helical" evidence="6">
    <location>
        <begin position="296"/>
        <end position="319"/>
    </location>
</feature>
<comment type="subcellular location">
    <subcellularLocation>
        <location evidence="1">Cell membrane</location>
        <topology evidence="1">Multi-pass membrane protein</topology>
    </subcellularLocation>
</comment>
<dbReference type="InterPro" id="IPR050833">
    <property type="entry name" value="Poly_Biosynth_Transport"/>
</dbReference>
<organism evidence="7 8">
    <name type="scientific">Gaiella occulta</name>
    <dbReference type="NCBI Taxonomy" id="1002870"/>
    <lineage>
        <taxon>Bacteria</taxon>
        <taxon>Bacillati</taxon>
        <taxon>Actinomycetota</taxon>
        <taxon>Thermoleophilia</taxon>
        <taxon>Gaiellales</taxon>
        <taxon>Gaiellaceae</taxon>
        <taxon>Gaiella</taxon>
    </lineage>
</organism>
<dbReference type="InterPro" id="IPR002797">
    <property type="entry name" value="Polysacc_synth"/>
</dbReference>
<protein>
    <submittedName>
        <fullName evidence="7">Polysaccharide biosynthesis protein</fullName>
    </submittedName>
</protein>
<dbReference type="RefSeq" id="WP_114796239.1">
    <property type="nucleotide sequence ID" value="NZ_QQZY01000004.1"/>
</dbReference>
<feature type="transmembrane region" description="Helical" evidence="6">
    <location>
        <begin position="445"/>
        <end position="466"/>
    </location>
</feature>
<keyword evidence="3 6" id="KW-0812">Transmembrane</keyword>
<gene>
    <name evidence="7" type="ORF">Gocc_1813</name>
</gene>
<evidence type="ECO:0000256" key="2">
    <source>
        <dbReference type="ARBA" id="ARBA00022475"/>
    </source>
</evidence>
<evidence type="ECO:0000256" key="1">
    <source>
        <dbReference type="ARBA" id="ARBA00004651"/>
    </source>
</evidence>
<evidence type="ECO:0000256" key="3">
    <source>
        <dbReference type="ARBA" id="ARBA00022692"/>
    </source>
</evidence>
<accession>A0A7M2YXN6</accession>
<name>A0A7M2YXN6_9ACTN</name>
<feature type="transmembrane region" description="Helical" evidence="6">
    <location>
        <begin position="114"/>
        <end position="134"/>
    </location>
</feature>
<keyword evidence="4 6" id="KW-1133">Transmembrane helix</keyword>
<dbReference type="EMBL" id="QQZY01000004">
    <property type="protein sequence ID" value="RDI74237.1"/>
    <property type="molecule type" value="Genomic_DNA"/>
</dbReference>
<reference evidence="7 8" key="1">
    <citation type="submission" date="2018-07" db="EMBL/GenBank/DDBJ databases">
        <title>High-quality-draft genome sequence of Gaiella occulta.</title>
        <authorList>
            <person name="Severino R."/>
            <person name="Froufe H.J.C."/>
            <person name="Rainey F.A."/>
            <person name="Barroso C."/>
            <person name="Albuquerque L."/>
            <person name="Lobo-Da-Cunha A."/>
            <person name="Da Costa M.S."/>
            <person name="Egas C."/>
        </authorList>
    </citation>
    <scope>NUCLEOTIDE SEQUENCE [LARGE SCALE GENOMIC DNA]</scope>
    <source>
        <strain evidence="7 8">F2-233</strain>
    </source>
</reference>
<evidence type="ECO:0000313" key="8">
    <source>
        <dbReference type="Proteomes" id="UP000254134"/>
    </source>
</evidence>
<dbReference type="Proteomes" id="UP000254134">
    <property type="component" value="Unassembled WGS sequence"/>
</dbReference>
<feature type="transmembrane region" description="Helical" evidence="6">
    <location>
        <begin position="221"/>
        <end position="237"/>
    </location>
</feature>
<reference evidence="8" key="2">
    <citation type="journal article" date="2019" name="MicrobiologyOpen">
        <title>High-quality draft genome sequence of Gaiella occulta isolated from a 150 meter deep mineral water borehole and comparison with the genome sequences of other deep-branching lineages of the phylum Actinobacteria.</title>
        <authorList>
            <person name="Severino R."/>
            <person name="Froufe H.J.C."/>
            <person name="Barroso C."/>
            <person name="Albuquerque L."/>
            <person name="Lobo-da-Cunha A."/>
            <person name="da Costa M.S."/>
            <person name="Egas C."/>
        </authorList>
    </citation>
    <scope>NUCLEOTIDE SEQUENCE [LARGE SCALE GENOMIC DNA]</scope>
    <source>
        <strain evidence="8">F2-233</strain>
    </source>
</reference>